<organism evidence="1 2">
    <name type="scientific">Luteolibacter arcticus</name>
    <dbReference type="NCBI Taxonomy" id="1581411"/>
    <lineage>
        <taxon>Bacteria</taxon>
        <taxon>Pseudomonadati</taxon>
        <taxon>Verrucomicrobiota</taxon>
        <taxon>Verrucomicrobiia</taxon>
        <taxon>Verrucomicrobiales</taxon>
        <taxon>Verrucomicrobiaceae</taxon>
        <taxon>Luteolibacter</taxon>
    </lineage>
</organism>
<sequence length="150" mass="16730">MASEKLDTRLESEGAEFLVLGELLLRKIPTYKTYTNMPGYDLVATNPEFNTSVRIQVKSRWRTGATGFPIKNFNCDFVVAAFLNRGSKDGKKAILPPDFYVIPAGTVLALPRDPRWGKVNLKDLTEKESYRGNWTSIADFLTATPSPARG</sequence>
<name>A0ABT3GL63_9BACT</name>
<keyword evidence="2" id="KW-1185">Reference proteome</keyword>
<dbReference type="InterPro" id="IPR011856">
    <property type="entry name" value="tRNA_endonuc-like_dom_sf"/>
</dbReference>
<reference evidence="1 2" key="1">
    <citation type="submission" date="2022-10" db="EMBL/GenBank/DDBJ databases">
        <title>Luteolibacter arcticus strain CCTCC AB 2014275, whole genome shotgun sequencing project.</title>
        <authorList>
            <person name="Zhao G."/>
            <person name="Shen L."/>
        </authorList>
    </citation>
    <scope>NUCLEOTIDE SEQUENCE [LARGE SCALE GENOMIC DNA]</scope>
    <source>
        <strain evidence="1 2">CCTCC AB 2014275</strain>
    </source>
</reference>
<dbReference type="RefSeq" id="WP_264488374.1">
    <property type="nucleotide sequence ID" value="NZ_JAPDDT010000007.1"/>
</dbReference>
<accession>A0ABT3GL63</accession>
<evidence type="ECO:0000313" key="2">
    <source>
        <dbReference type="Proteomes" id="UP001320876"/>
    </source>
</evidence>
<proteinExistence type="predicted"/>
<comment type="caution">
    <text evidence="1">The sequence shown here is derived from an EMBL/GenBank/DDBJ whole genome shotgun (WGS) entry which is preliminary data.</text>
</comment>
<dbReference type="Gene3D" id="3.40.1350.10">
    <property type="match status" value="1"/>
</dbReference>
<dbReference type="Proteomes" id="UP001320876">
    <property type="component" value="Unassembled WGS sequence"/>
</dbReference>
<evidence type="ECO:0000313" key="1">
    <source>
        <dbReference type="EMBL" id="MCW1924265.1"/>
    </source>
</evidence>
<protein>
    <recommendedName>
        <fullName evidence="3">PD(D/E)XK endonuclease domain-containing protein</fullName>
    </recommendedName>
</protein>
<gene>
    <name evidence="1" type="ORF">OKA05_16990</name>
</gene>
<evidence type="ECO:0008006" key="3">
    <source>
        <dbReference type="Google" id="ProtNLM"/>
    </source>
</evidence>
<dbReference type="EMBL" id="JAPDDT010000007">
    <property type="protein sequence ID" value="MCW1924265.1"/>
    <property type="molecule type" value="Genomic_DNA"/>
</dbReference>